<evidence type="ECO:0000256" key="10">
    <source>
        <dbReference type="ARBA" id="ARBA00023125"/>
    </source>
</evidence>
<dbReference type="EMBL" id="LR134523">
    <property type="protein sequence ID" value="VEJ35873.1"/>
    <property type="molecule type" value="Genomic_DNA"/>
</dbReference>
<dbReference type="GO" id="GO:0003678">
    <property type="term" value="F:DNA helicase activity"/>
    <property type="evidence" value="ECO:0007669"/>
    <property type="project" value="InterPro"/>
</dbReference>
<keyword evidence="16" id="KW-1185">Reference proteome</keyword>
<evidence type="ECO:0000313" key="16">
    <source>
        <dbReference type="Proteomes" id="UP000269544"/>
    </source>
</evidence>
<dbReference type="InterPro" id="IPR010614">
    <property type="entry name" value="RAD3-like_helicase_DEAD"/>
</dbReference>
<dbReference type="GO" id="GO:0051539">
    <property type="term" value="F:4 iron, 4 sulfur cluster binding"/>
    <property type="evidence" value="ECO:0007669"/>
    <property type="project" value="UniProtKB-KW"/>
</dbReference>
<evidence type="ECO:0000256" key="12">
    <source>
        <dbReference type="ARBA" id="ARBA00023235"/>
    </source>
</evidence>
<dbReference type="GO" id="GO:0016818">
    <property type="term" value="F:hydrolase activity, acting on acid anhydrides, in phosphorus-containing anhydrides"/>
    <property type="evidence" value="ECO:0007669"/>
    <property type="project" value="InterPro"/>
</dbReference>
<accession>A0A3S5AJN4</accession>
<gene>
    <name evidence="15" type="ORF">NCTC13079_01057</name>
</gene>
<dbReference type="Pfam" id="PF13307">
    <property type="entry name" value="Helicase_C_2"/>
    <property type="match status" value="1"/>
</dbReference>
<dbReference type="PROSITE" id="PS51193">
    <property type="entry name" value="HELICASE_ATP_BIND_2"/>
    <property type="match status" value="1"/>
</dbReference>
<dbReference type="GO" id="GO:0003677">
    <property type="term" value="F:DNA binding"/>
    <property type="evidence" value="ECO:0007669"/>
    <property type="project" value="UniProtKB-KW"/>
</dbReference>
<evidence type="ECO:0000256" key="4">
    <source>
        <dbReference type="ARBA" id="ARBA00022763"/>
    </source>
</evidence>
<keyword evidence="6 15" id="KW-0347">Helicase</keyword>
<keyword evidence="10" id="KW-0238">DNA-binding</keyword>
<evidence type="ECO:0000313" key="15">
    <source>
        <dbReference type="EMBL" id="VEJ35873.1"/>
    </source>
</evidence>
<sequence length="762" mass="87539">MKLRWSVRKLIEFTLRSGDIDGGVLSHRRALEGIRLHQKLQDAYPPRFESEVDISTVLFKDGTEILLEGRMDGIDREGGEIDEIKSTTATKEELDAHPNALHWAQLKCYGYLYCKNEEKDEVRLRLRYIRVEDEAVFTYTEVFQKSDLERFVFDVIDRYWEIQKRLDAFSETEIASMRALRFPYPRFRPGQRETSVAVYQRIREKGALLIQAPTGIGKTLATLFPAIKAVGEDIAGAVFYATGRSTQKDLAFQTLRLLEENGLATKSVELVAREKACLNDTTDCRPEACPYAKGHYDRLIEGIIDIYERENIFDAHTIRTYSETHRLCPFEFGLDLSNFARVLVGDYNYIFHPKSFLERLMEDRKRTRKTALLIDEAHNLCDRGRDMYSGKLNVEDFDGIDYPTARLKRLATAVQEKLEAETQAENRAFTSLPKTLTIQIENLIDELASYFAAVKGEPDETLTELYFMLLDWQNLLSYYDADDFTFFVPRRGALALLCLDAKQVLAERRRRFLSAIYFSATLKPFDYHAHCLGAGDDAAKYAAPSPFDPAHLLILHPPEISVKYKDRVRSLDAVSEYLRILSESKTGNYIHFFPSYAYKDMVAEKNKDWEDAMHDQTPGMTERERRAFIQRFFAESPVHGYCVMGGVFSEGVDLPDTALTGASVLTLALPTISPERELLRRQFYEKGYNGFDYAYTYPGLIKVVQAAGRIIRTETDRGVLLLLDRRFSDPAIRALLPDHWHIRSVSSPAEMQSAIDTFWRNQ</sequence>
<evidence type="ECO:0000256" key="6">
    <source>
        <dbReference type="ARBA" id="ARBA00022806"/>
    </source>
</evidence>
<feature type="domain" description="Helicase ATP-binding" evidence="14">
    <location>
        <begin position="177"/>
        <end position="430"/>
    </location>
</feature>
<dbReference type="Gene3D" id="1.10.275.40">
    <property type="match status" value="1"/>
</dbReference>
<keyword evidence="11" id="KW-0234">DNA repair</keyword>
<dbReference type="Gene3D" id="3.40.50.300">
    <property type="entry name" value="P-loop containing nucleotide triphosphate hydrolases"/>
    <property type="match status" value="2"/>
</dbReference>
<dbReference type="Gene3D" id="3.90.320.10">
    <property type="match status" value="1"/>
</dbReference>
<evidence type="ECO:0000259" key="14">
    <source>
        <dbReference type="PROSITE" id="PS51193"/>
    </source>
</evidence>
<evidence type="ECO:0000256" key="1">
    <source>
        <dbReference type="ARBA" id="ARBA00022485"/>
    </source>
</evidence>
<keyword evidence="3" id="KW-0547">Nucleotide-binding</keyword>
<evidence type="ECO:0000256" key="8">
    <source>
        <dbReference type="ARBA" id="ARBA00023004"/>
    </source>
</evidence>
<keyword evidence="12" id="KW-0413">Isomerase</keyword>
<dbReference type="Pfam" id="PF06733">
    <property type="entry name" value="DEAD_2"/>
    <property type="match status" value="1"/>
</dbReference>
<dbReference type="InterPro" id="IPR045028">
    <property type="entry name" value="DinG/Rad3-like"/>
</dbReference>
<evidence type="ECO:0000256" key="5">
    <source>
        <dbReference type="ARBA" id="ARBA00022801"/>
    </source>
</evidence>
<dbReference type="PANTHER" id="PTHR11472:SF34">
    <property type="entry name" value="REGULATOR OF TELOMERE ELONGATION HELICASE 1"/>
    <property type="match status" value="1"/>
</dbReference>
<dbReference type="InterPro" id="IPR006555">
    <property type="entry name" value="ATP-dep_Helicase_C"/>
</dbReference>
<dbReference type="RefSeq" id="WP_126465627.1">
    <property type="nucleotide sequence ID" value="NZ_LR134523.1"/>
</dbReference>
<dbReference type="SMART" id="SM00488">
    <property type="entry name" value="DEXDc2"/>
    <property type="match status" value="1"/>
</dbReference>
<evidence type="ECO:0000256" key="11">
    <source>
        <dbReference type="ARBA" id="ARBA00023204"/>
    </source>
</evidence>
<keyword evidence="1" id="KW-0004">4Fe-4S</keyword>
<evidence type="ECO:0000256" key="7">
    <source>
        <dbReference type="ARBA" id="ARBA00022840"/>
    </source>
</evidence>
<evidence type="ECO:0000256" key="13">
    <source>
        <dbReference type="ARBA" id="ARBA00038058"/>
    </source>
</evidence>
<dbReference type="InterPro" id="IPR042493">
    <property type="entry name" value="XPD_DNA_FeS"/>
</dbReference>
<keyword evidence="4" id="KW-0227">DNA damage</keyword>
<protein>
    <submittedName>
        <fullName evidence="15">Bifunctional ATP-dependent DNA helicase/DNA polymerase III subunit epsilon</fullName>
    </submittedName>
</protein>
<dbReference type="Proteomes" id="UP000269544">
    <property type="component" value="Chromosome"/>
</dbReference>
<keyword evidence="2" id="KW-0479">Metal-binding</keyword>
<comment type="similarity">
    <text evidence="13">Belongs to the helicase family. DinG subfamily.</text>
</comment>
<keyword evidence="5" id="KW-0378">Hydrolase</keyword>
<evidence type="ECO:0000256" key="2">
    <source>
        <dbReference type="ARBA" id="ARBA00022723"/>
    </source>
</evidence>
<evidence type="ECO:0000256" key="3">
    <source>
        <dbReference type="ARBA" id="ARBA00022741"/>
    </source>
</evidence>
<name>A0A3S5AJN4_9FIRM</name>
<dbReference type="OrthoDB" id="9765586at2"/>
<dbReference type="InterPro" id="IPR011604">
    <property type="entry name" value="PDDEXK-like_dom_sf"/>
</dbReference>
<keyword evidence="7" id="KW-0067">ATP-binding</keyword>
<keyword evidence="9" id="KW-0411">Iron-sulfur</keyword>
<dbReference type="SUPFAM" id="SSF52540">
    <property type="entry name" value="P-loop containing nucleoside triphosphate hydrolases"/>
    <property type="match status" value="2"/>
</dbReference>
<dbReference type="InterPro" id="IPR006554">
    <property type="entry name" value="Helicase-like_DEXD_c2"/>
</dbReference>
<dbReference type="GO" id="GO:0006281">
    <property type="term" value="P:DNA repair"/>
    <property type="evidence" value="ECO:0007669"/>
    <property type="project" value="UniProtKB-KW"/>
</dbReference>
<keyword evidence="8" id="KW-0408">Iron</keyword>
<organism evidence="15 16">
    <name type="scientific">Aedoeadaptatus ivorii</name>
    <dbReference type="NCBI Taxonomy" id="54006"/>
    <lineage>
        <taxon>Bacteria</taxon>
        <taxon>Bacillati</taxon>
        <taxon>Bacillota</taxon>
        <taxon>Tissierellia</taxon>
        <taxon>Tissierellales</taxon>
        <taxon>Peptoniphilaceae</taxon>
        <taxon>Aedoeadaptatus</taxon>
    </lineage>
</organism>
<dbReference type="KEGG" id="piv:NCTC13079_01057"/>
<dbReference type="PANTHER" id="PTHR11472">
    <property type="entry name" value="DNA REPAIR DEAD HELICASE RAD3/XP-D SUBFAMILY MEMBER"/>
    <property type="match status" value="1"/>
</dbReference>
<reference evidence="15 16" key="1">
    <citation type="submission" date="2018-12" db="EMBL/GenBank/DDBJ databases">
        <authorList>
            <consortium name="Pathogen Informatics"/>
        </authorList>
    </citation>
    <scope>NUCLEOTIDE SEQUENCE [LARGE SCALE GENOMIC DNA]</scope>
    <source>
        <strain evidence="15 16">NCTC13079</strain>
    </source>
</reference>
<dbReference type="AlphaFoldDB" id="A0A3S5AJN4"/>
<dbReference type="Gene3D" id="1.10.30.20">
    <property type="entry name" value="Bacterial XPD DNA helicase, FeS cluster domain"/>
    <property type="match status" value="1"/>
</dbReference>
<dbReference type="InterPro" id="IPR014013">
    <property type="entry name" value="Helic_SF1/SF2_ATP-bd_DinG/Rad3"/>
</dbReference>
<dbReference type="InterPro" id="IPR027417">
    <property type="entry name" value="P-loop_NTPase"/>
</dbReference>
<dbReference type="GO" id="GO:0005524">
    <property type="term" value="F:ATP binding"/>
    <property type="evidence" value="ECO:0007669"/>
    <property type="project" value="UniProtKB-KW"/>
</dbReference>
<dbReference type="GO" id="GO:0046872">
    <property type="term" value="F:metal ion binding"/>
    <property type="evidence" value="ECO:0007669"/>
    <property type="project" value="UniProtKB-KW"/>
</dbReference>
<evidence type="ECO:0000256" key="9">
    <source>
        <dbReference type="ARBA" id="ARBA00023014"/>
    </source>
</evidence>
<proteinExistence type="inferred from homology"/>
<dbReference type="SMART" id="SM00491">
    <property type="entry name" value="HELICc2"/>
    <property type="match status" value="1"/>
</dbReference>